<feature type="domain" description="ABC transporter" evidence="4">
    <location>
        <begin position="4"/>
        <end position="232"/>
    </location>
</feature>
<dbReference type="SMART" id="SM00382">
    <property type="entry name" value="AAA"/>
    <property type="match status" value="1"/>
</dbReference>
<evidence type="ECO:0000256" key="1">
    <source>
        <dbReference type="ARBA" id="ARBA00022448"/>
    </source>
</evidence>
<evidence type="ECO:0000313" key="5">
    <source>
        <dbReference type="EMBL" id="MBO0333733.1"/>
    </source>
</evidence>
<organism evidence="5 6">
    <name type="scientific">Sneathiella sedimenti</name>
    <dbReference type="NCBI Taxonomy" id="2816034"/>
    <lineage>
        <taxon>Bacteria</taxon>
        <taxon>Pseudomonadati</taxon>
        <taxon>Pseudomonadota</taxon>
        <taxon>Alphaproteobacteria</taxon>
        <taxon>Sneathiellales</taxon>
        <taxon>Sneathiellaceae</taxon>
        <taxon>Sneathiella</taxon>
    </lineage>
</organism>
<dbReference type="Gene3D" id="3.40.50.300">
    <property type="entry name" value="P-loop containing nucleotide triphosphate hydrolases"/>
    <property type="match status" value="1"/>
</dbReference>
<name>A0ABS3F5I1_9PROT</name>
<gene>
    <name evidence="5" type="ORF">J0X12_08915</name>
</gene>
<evidence type="ECO:0000259" key="4">
    <source>
        <dbReference type="PROSITE" id="PS50893"/>
    </source>
</evidence>
<dbReference type="Pfam" id="PF00005">
    <property type="entry name" value="ABC_tran"/>
    <property type="match status" value="1"/>
</dbReference>
<dbReference type="SUPFAM" id="SSF52540">
    <property type="entry name" value="P-loop containing nucleoside triphosphate hydrolases"/>
    <property type="match status" value="1"/>
</dbReference>
<keyword evidence="1" id="KW-0813">Transport</keyword>
<sequence>MSFLELKSLCKNFDGLRAVDDFSLNIKEGSLNALVGPNGCGKSTLFNLITGVLKPDTGQVRFRSLDITGWPPHKIARLGIGRKFQVPAIFEELTLRENLIIAARNNNQRTAIDDILAQINLTSAASLLAGELAHGQKQWLEIGLLLAQAPSLILLDEPTAGMTGAETRATADLITKINRERRITVLVIEHDVGFIEHLACPLHVMSKGQILKSGNFAEIRNDAEVKALYFGQAEAVADA</sequence>
<dbReference type="CDD" id="cd03219">
    <property type="entry name" value="ABC_Mj1267_LivG_branched"/>
    <property type="match status" value="1"/>
</dbReference>
<dbReference type="EMBL" id="JAFLNC010000002">
    <property type="protein sequence ID" value="MBO0333733.1"/>
    <property type="molecule type" value="Genomic_DNA"/>
</dbReference>
<comment type="caution">
    <text evidence="5">The sequence shown here is derived from an EMBL/GenBank/DDBJ whole genome shotgun (WGS) entry which is preliminary data.</text>
</comment>
<dbReference type="GO" id="GO:0005524">
    <property type="term" value="F:ATP binding"/>
    <property type="evidence" value="ECO:0007669"/>
    <property type="project" value="UniProtKB-KW"/>
</dbReference>
<dbReference type="RefSeq" id="WP_207044443.1">
    <property type="nucleotide sequence ID" value="NZ_JAFLNC010000002.1"/>
</dbReference>
<evidence type="ECO:0000313" key="6">
    <source>
        <dbReference type="Proteomes" id="UP000664761"/>
    </source>
</evidence>
<dbReference type="InterPro" id="IPR051120">
    <property type="entry name" value="ABC_AA/LPS_Transport"/>
</dbReference>
<keyword evidence="6" id="KW-1185">Reference proteome</keyword>
<proteinExistence type="predicted"/>
<dbReference type="InterPro" id="IPR003439">
    <property type="entry name" value="ABC_transporter-like_ATP-bd"/>
</dbReference>
<dbReference type="PANTHER" id="PTHR45772">
    <property type="entry name" value="CONSERVED COMPONENT OF ABC TRANSPORTER FOR NATURAL AMINO ACIDS-RELATED"/>
    <property type="match status" value="1"/>
</dbReference>
<dbReference type="PROSITE" id="PS50893">
    <property type="entry name" value="ABC_TRANSPORTER_2"/>
    <property type="match status" value="1"/>
</dbReference>
<accession>A0ABS3F5I1</accession>
<keyword evidence="3 5" id="KW-0067">ATP-binding</keyword>
<dbReference type="Proteomes" id="UP000664761">
    <property type="component" value="Unassembled WGS sequence"/>
</dbReference>
<protein>
    <submittedName>
        <fullName evidence="5">ATP-binding cassette domain-containing protein</fullName>
    </submittedName>
</protein>
<keyword evidence="2" id="KW-0547">Nucleotide-binding</keyword>
<dbReference type="InterPro" id="IPR027417">
    <property type="entry name" value="P-loop_NTPase"/>
</dbReference>
<dbReference type="PANTHER" id="PTHR45772:SF8">
    <property type="entry name" value="HIGH-AFFINITY BRANCHED-CHAIN AMINO ACID TRANSPORT ATP-BINDING PROTEIN"/>
    <property type="match status" value="1"/>
</dbReference>
<evidence type="ECO:0000256" key="2">
    <source>
        <dbReference type="ARBA" id="ARBA00022741"/>
    </source>
</evidence>
<reference evidence="5 6" key="1">
    <citation type="submission" date="2021-03" db="EMBL/GenBank/DDBJ databases">
        <title>Sneathiella sp. CAU 1612 isolated from Kang Won-do.</title>
        <authorList>
            <person name="Kim W."/>
        </authorList>
    </citation>
    <scope>NUCLEOTIDE SEQUENCE [LARGE SCALE GENOMIC DNA]</scope>
    <source>
        <strain evidence="5 6">CAU 1612</strain>
    </source>
</reference>
<evidence type="ECO:0000256" key="3">
    <source>
        <dbReference type="ARBA" id="ARBA00022840"/>
    </source>
</evidence>
<dbReference type="InterPro" id="IPR003593">
    <property type="entry name" value="AAA+_ATPase"/>
</dbReference>